<dbReference type="PROSITE" id="PS50330">
    <property type="entry name" value="UIM"/>
    <property type="match status" value="1"/>
</dbReference>
<dbReference type="EMBL" id="AMQN01013358">
    <property type="status" value="NOT_ANNOTATED_CDS"/>
    <property type="molecule type" value="Genomic_DNA"/>
</dbReference>
<keyword evidence="7 9" id="KW-0472">Membrane</keyword>
<feature type="region of interest" description="Disordered" evidence="8">
    <location>
        <begin position="290"/>
        <end position="356"/>
    </location>
</feature>
<feature type="compositionally biased region" description="Basic and acidic residues" evidence="8">
    <location>
        <begin position="338"/>
        <end position="356"/>
    </location>
</feature>
<name>R7TMM8_CAPTE</name>
<dbReference type="PANTHER" id="PTHR43066">
    <property type="entry name" value="RHOMBOID-RELATED PROTEIN"/>
    <property type="match status" value="1"/>
</dbReference>
<dbReference type="Gene3D" id="1.20.1540.10">
    <property type="entry name" value="Rhomboid-like"/>
    <property type="match status" value="1"/>
</dbReference>
<keyword evidence="13" id="KW-1185">Reference proteome</keyword>
<dbReference type="FunFam" id="1.20.1540.10:FF:000008">
    <property type="entry name" value="RHOMBOID-like protein 13"/>
    <property type="match status" value="1"/>
</dbReference>
<dbReference type="AlphaFoldDB" id="R7TMM8"/>
<dbReference type="InterPro" id="IPR022764">
    <property type="entry name" value="Peptidase_S54_rhomboid_dom"/>
</dbReference>
<feature type="region of interest" description="Disordered" evidence="8">
    <location>
        <begin position="229"/>
        <end position="266"/>
    </location>
</feature>
<comment type="subcellular location">
    <subcellularLocation>
        <location evidence="1">Membrane</location>
        <topology evidence="1">Multi-pass membrane protein</topology>
    </subcellularLocation>
</comment>
<keyword evidence="5" id="KW-0378">Hydrolase</keyword>
<evidence type="ECO:0000313" key="11">
    <source>
        <dbReference type="EMBL" id="ELT92325.1"/>
    </source>
</evidence>
<reference evidence="12" key="3">
    <citation type="submission" date="2015-06" db="UniProtKB">
        <authorList>
            <consortium name="EnsemblMetazoa"/>
        </authorList>
    </citation>
    <scope>IDENTIFICATION</scope>
</reference>
<dbReference type="OMA" id="IWFAYII"/>
<comment type="similarity">
    <text evidence="2">Belongs to the peptidase S54 family.</text>
</comment>
<feature type="domain" description="Peptidase S54 rhomboid" evidence="10">
    <location>
        <begin position="66"/>
        <end position="210"/>
    </location>
</feature>
<evidence type="ECO:0000256" key="9">
    <source>
        <dbReference type="SAM" id="Phobius"/>
    </source>
</evidence>
<dbReference type="Pfam" id="PF01694">
    <property type="entry name" value="Rhomboid"/>
    <property type="match status" value="1"/>
</dbReference>
<dbReference type="InterPro" id="IPR035952">
    <property type="entry name" value="Rhomboid-like_sf"/>
</dbReference>
<dbReference type="Proteomes" id="UP000014760">
    <property type="component" value="Unassembled WGS sequence"/>
</dbReference>
<evidence type="ECO:0000256" key="8">
    <source>
        <dbReference type="SAM" id="MobiDB-lite"/>
    </source>
</evidence>
<feature type="transmembrane region" description="Helical" evidence="9">
    <location>
        <begin position="185"/>
        <end position="210"/>
    </location>
</feature>
<evidence type="ECO:0000259" key="10">
    <source>
        <dbReference type="Pfam" id="PF01694"/>
    </source>
</evidence>
<dbReference type="EnsemblMetazoa" id="CapteT180450">
    <property type="protein sequence ID" value="CapteP180450"/>
    <property type="gene ID" value="CapteG180450"/>
</dbReference>
<dbReference type="OrthoDB" id="10257275at2759"/>
<dbReference type="GO" id="GO:0016020">
    <property type="term" value="C:membrane"/>
    <property type="evidence" value="ECO:0007669"/>
    <property type="project" value="UniProtKB-SubCell"/>
</dbReference>
<evidence type="ECO:0000313" key="13">
    <source>
        <dbReference type="Proteomes" id="UP000014760"/>
    </source>
</evidence>
<proteinExistence type="inferred from homology"/>
<evidence type="ECO:0000256" key="4">
    <source>
        <dbReference type="ARBA" id="ARBA00022692"/>
    </source>
</evidence>
<dbReference type="HOGENOM" id="CLU_075166_0_0_1"/>
<dbReference type="EMBL" id="KB310160">
    <property type="protein sequence ID" value="ELT92325.1"/>
    <property type="molecule type" value="Genomic_DNA"/>
</dbReference>
<evidence type="ECO:0000256" key="5">
    <source>
        <dbReference type="ARBA" id="ARBA00022801"/>
    </source>
</evidence>
<evidence type="ECO:0000313" key="12">
    <source>
        <dbReference type="EnsemblMetazoa" id="CapteP180450"/>
    </source>
</evidence>
<organism evidence="11">
    <name type="scientific">Capitella teleta</name>
    <name type="common">Polychaete worm</name>
    <dbReference type="NCBI Taxonomy" id="283909"/>
    <lineage>
        <taxon>Eukaryota</taxon>
        <taxon>Metazoa</taxon>
        <taxon>Spiralia</taxon>
        <taxon>Lophotrochozoa</taxon>
        <taxon>Annelida</taxon>
        <taxon>Polychaeta</taxon>
        <taxon>Sedentaria</taxon>
        <taxon>Scolecida</taxon>
        <taxon>Capitellidae</taxon>
        <taxon>Capitella</taxon>
    </lineage>
</organism>
<evidence type="ECO:0000256" key="7">
    <source>
        <dbReference type="ARBA" id="ARBA00023136"/>
    </source>
</evidence>
<dbReference type="InterPro" id="IPR003903">
    <property type="entry name" value="UIM_dom"/>
</dbReference>
<dbReference type="GO" id="GO:0006508">
    <property type="term" value="P:proteolysis"/>
    <property type="evidence" value="ECO:0007669"/>
    <property type="project" value="UniProtKB-KW"/>
</dbReference>
<keyword evidence="3" id="KW-0645">Protease</keyword>
<feature type="transmembrane region" description="Helical" evidence="9">
    <location>
        <begin position="141"/>
        <end position="160"/>
    </location>
</feature>
<keyword evidence="4 9" id="KW-0812">Transmembrane</keyword>
<reference evidence="11 13" key="2">
    <citation type="journal article" date="2013" name="Nature">
        <title>Insights into bilaterian evolution from three spiralian genomes.</title>
        <authorList>
            <person name="Simakov O."/>
            <person name="Marletaz F."/>
            <person name="Cho S.J."/>
            <person name="Edsinger-Gonzales E."/>
            <person name="Havlak P."/>
            <person name="Hellsten U."/>
            <person name="Kuo D.H."/>
            <person name="Larsson T."/>
            <person name="Lv J."/>
            <person name="Arendt D."/>
            <person name="Savage R."/>
            <person name="Osoegawa K."/>
            <person name="de Jong P."/>
            <person name="Grimwood J."/>
            <person name="Chapman J.A."/>
            <person name="Shapiro H."/>
            <person name="Aerts A."/>
            <person name="Otillar R.P."/>
            <person name="Terry A.Y."/>
            <person name="Boore J.L."/>
            <person name="Grigoriev I.V."/>
            <person name="Lindberg D.R."/>
            <person name="Seaver E.C."/>
            <person name="Weisblat D.A."/>
            <person name="Putnam N.H."/>
            <person name="Rokhsar D.S."/>
        </authorList>
    </citation>
    <scope>NUCLEOTIDE SEQUENCE</scope>
    <source>
        <strain evidence="11 13">I ESC-2004</strain>
    </source>
</reference>
<protein>
    <recommendedName>
        <fullName evidence="10">Peptidase S54 rhomboid domain-containing protein</fullName>
    </recommendedName>
</protein>
<dbReference type="SUPFAM" id="SSF144091">
    <property type="entry name" value="Rhomboid-like"/>
    <property type="match status" value="1"/>
</dbReference>
<evidence type="ECO:0000256" key="6">
    <source>
        <dbReference type="ARBA" id="ARBA00022989"/>
    </source>
</evidence>
<reference evidence="13" key="1">
    <citation type="submission" date="2012-12" db="EMBL/GenBank/DDBJ databases">
        <authorList>
            <person name="Hellsten U."/>
            <person name="Grimwood J."/>
            <person name="Chapman J.A."/>
            <person name="Shapiro H."/>
            <person name="Aerts A."/>
            <person name="Otillar R.P."/>
            <person name="Terry A.Y."/>
            <person name="Boore J.L."/>
            <person name="Simakov O."/>
            <person name="Marletaz F."/>
            <person name="Cho S.-J."/>
            <person name="Edsinger-Gonzales E."/>
            <person name="Havlak P."/>
            <person name="Kuo D.-H."/>
            <person name="Larsson T."/>
            <person name="Lv J."/>
            <person name="Arendt D."/>
            <person name="Savage R."/>
            <person name="Osoegawa K."/>
            <person name="de Jong P."/>
            <person name="Lindberg D.R."/>
            <person name="Seaver E.C."/>
            <person name="Weisblat D.A."/>
            <person name="Putnam N.H."/>
            <person name="Grigoriev I.V."/>
            <person name="Rokhsar D.S."/>
        </authorList>
    </citation>
    <scope>NUCLEOTIDE SEQUENCE</scope>
    <source>
        <strain evidence="13">I ESC-2004</strain>
    </source>
</reference>
<evidence type="ECO:0000256" key="1">
    <source>
        <dbReference type="ARBA" id="ARBA00004141"/>
    </source>
</evidence>
<keyword evidence="6 9" id="KW-1133">Transmembrane helix</keyword>
<gene>
    <name evidence="11" type="ORF">CAPTEDRAFT_180450</name>
</gene>
<evidence type="ECO:0000256" key="2">
    <source>
        <dbReference type="ARBA" id="ARBA00009045"/>
    </source>
</evidence>
<accession>R7TMM8</accession>
<feature type="transmembrane region" description="Helical" evidence="9">
    <location>
        <begin position="106"/>
        <end position="129"/>
    </location>
</feature>
<evidence type="ECO:0000256" key="3">
    <source>
        <dbReference type="ARBA" id="ARBA00022670"/>
    </source>
</evidence>
<sequence length="356" mass="39801">MRGQRAPGLAIGLLVAQILHMGVDRVPPVTLGAIAAQVAIFLRLVKLPFGDIHEVCVSSLNVWYRGDWKRLFLASFYHLDEWHLYFNMVSMLWKGVNLERRLGSAYFAYMVLVFSVLTNAILVGLGVIAEEILHDHSYISTCAAGFSGVLFALKVVAAHLSPPTTQYVMNIIPVNSRLACWAELLLIHILVPNSSFVGHLAGILVGLLYIKGPLKYIMHIPMQSRPSYTYHSQRSGFRGTAQPTGFRRTAAPPTGAPPPQENQQAYHDLTGGLSEEEQMARAMQDSMQNFEPSASPMEESHPPPYPTHPGFGSMPTHPPPPYSEVNPTQPNLYPDLRSTNEHNEEIRRRRLERFNR</sequence>
<dbReference type="STRING" id="283909.R7TMM8"/>
<dbReference type="PANTHER" id="PTHR43066:SF1">
    <property type="entry name" value="RHOMBOID PROTEIN 2"/>
    <property type="match status" value="1"/>
</dbReference>
<dbReference type="GO" id="GO:0004252">
    <property type="term" value="F:serine-type endopeptidase activity"/>
    <property type="evidence" value="ECO:0007669"/>
    <property type="project" value="InterPro"/>
</dbReference>